<evidence type="ECO:0000313" key="2">
    <source>
        <dbReference type="Proteomes" id="UP000821845"/>
    </source>
</evidence>
<gene>
    <name evidence="1" type="ORF">HPB50_015651</name>
</gene>
<organism evidence="1 2">
    <name type="scientific">Hyalomma asiaticum</name>
    <name type="common">Tick</name>
    <dbReference type="NCBI Taxonomy" id="266040"/>
    <lineage>
        <taxon>Eukaryota</taxon>
        <taxon>Metazoa</taxon>
        <taxon>Ecdysozoa</taxon>
        <taxon>Arthropoda</taxon>
        <taxon>Chelicerata</taxon>
        <taxon>Arachnida</taxon>
        <taxon>Acari</taxon>
        <taxon>Parasitiformes</taxon>
        <taxon>Ixodida</taxon>
        <taxon>Ixodoidea</taxon>
        <taxon>Ixodidae</taxon>
        <taxon>Hyalomminae</taxon>
        <taxon>Hyalomma</taxon>
    </lineage>
</organism>
<reference evidence="1" key="1">
    <citation type="submission" date="2020-05" db="EMBL/GenBank/DDBJ databases">
        <title>Large-scale comparative analyses of tick genomes elucidate their genetic diversity and vector capacities.</title>
        <authorList>
            <person name="Jia N."/>
            <person name="Wang J."/>
            <person name="Shi W."/>
            <person name="Du L."/>
            <person name="Sun Y."/>
            <person name="Zhan W."/>
            <person name="Jiang J."/>
            <person name="Wang Q."/>
            <person name="Zhang B."/>
            <person name="Ji P."/>
            <person name="Sakyi L.B."/>
            <person name="Cui X."/>
            <person name="Yuan T."/>
            <person name="Jiang B."/>
            <person name="Yang W."/>
            <person name="Lam T.T.-Y."/>
            <person name="Chang Q."/>
            <person name="Ding S."/>
            <person name="Wang X."/>
            <person name="Zhu J."/>
            <person name="Ruan X."/>
            <person name="Zhao L."/>
            <person name="Wei J."/>
            <person name="Que T."/>
            <person name="Du C."/>
            <person name="Cheng J."/>
            <person name="Dai P."/>
            <person name="Han X."/>
            <person name="Huang E."/>
            <person name="Gao Y."/>
            <person name="Liu J."/>
            <person name="Shao H."/>
            <person name="Ye R."/>
            <person name="Li L."/>
            <person name="Wei W."/>
            <person name="Wang X."/>
            <person name="Wang C."/>
            <person name="Yang T."/>
            <person name="Huo Q."/>
            <person name="Li W."/>
            <person name="Guo W."/>
            <person name="Chen H."/>
            <person name="Zhou L."/>
            <person name="Ni X."/>
            <person name="Tian J."/>
            <person name="Zhou Y."/>
            <person name="Sheng Y."/>
            <person name="Liu T."/>
            <person name="Pan Y."/>
            <person name="Xia L."/>
            <person name="Li J."/>
            <person name="Zhao F."/>
            <person name="Cao W."/>
        </authorList>
    </citation>
    <scope>NUCLEOTIDE SEQUENCE</scope>
    <source>
        <strain evidence="1">Hyas-2018</strain>
    </source>
</reference>
<dbReference type="Proteomes" id="UP000821845">
    <property type="component" value="Chromosome 1"/>
</dbReference>
<evidence type="ECO:0000313" key="1">
    <source>
        <dbReference type="EMBL" id="KAH6946862.1"/>
    </source>
</evidence>
<protein>
    <submittedName>
        <fullName evidence="1">Uncharacterized protein</fullName>
    </submittedName>
</protein>
<comment type="caution">
    <text evidence="1">The sequence shown here is derived from an EMBL/GenBank/DDBJ whole genome shotgun (WGS) entry which is preliminary data.</text>
</comment>
<proteinExistence type="predicted"/>
<keyword evidence="2" id="KW-1185">Reference proteome</keyword>
<name>A0ACB7TH45_HYAAI</name>
<sequence length="212" mass="23805">MDSLVLEIGSKIKVKLTDFGLSDNASLSESIDFLNSQFEKFRAQQDELMASNKALLVRNEMLEKRVADLEQYSRLTNVEVKGVPLKKGEDCRAILKRMGDVIECPVSEFDIETVHRVPSKSSEQNLIARFVSRDKKNEFIRKARKARLRARHLGFSGANDTAVYVNDHLTISNKTLFAKVLTLKKAKSGSIFGLRTVKSKLEKPVIVGCSES</sequence>
<dbReference type="EMBL" id="CM023481">
    <property type="protein sequence ID" value="KAH6946862.1"/>
    <property type="molecule type" value="Genomic_DNA"/>
</dbReference>
<accession>A0ACB7TH45</accession>